<dbReference type="InterPro" id="IPR001610">
    <property type="entry name" value="PAC"/>
</dbReference>
<dbReference type="PANTHER" id="PTHR32089">
    <property type="entry name" value="METHYL-ACCEPTING CHEMOTAXIS PROTEIN MCPB"/>
    <property type="match status" value="1"/>
</dbReference>
<proteinExistence type="predicted"/>
<dbReference type="InterPro" id="IPR000014">
    <property type="entry name" value="PAS"/>
</dbReference>
<dbReference type="InterPro" id="IPR004089">
    <property type="entry name" value="MCPsignal_dom"/>
</dbReference>
<dbReference type="Pfam" id="PF08448">
    <property type="entry name" value="PAS_4"/>
    <property type="match status" value="1"/>
</dbReference>
<sequence length="268" mass="30551">MNISTQVLNPNDVLFAMENSLAMIQLNLNREVIWVNQTFAQVLGYQASEMIHLKHQSLCTQELLKHPRYEKFWQDLQAGKKFQNKIQRVGKRGDIVWLEATYFPIVGESGKVEAVMKIATDVTKRENDHQAVLTRLKQAPKELVTLVQHNNIEQELALNALNEQTMSIQEVSTLIQQISRQTNILALNAAIEAARAGEHGKGFNIVAEEVRKLAANVAKSIEQVNNNVDNIRREVQSVNTISQQLQSEMIETEKHFEKMIEELEKEAK</sequence>
<evidence type="ECO:0000313" key="6">
    <source>
        <dbReference type="EMBL" id="MFC4719016.1"/>
    </source>
</evidence>
<dbReference type="PROSITE" id="PS50111">
    <property type="entry name" value="CHEMOTAXIS_TRANSDUC_2"/>
    <property type="match status" value="1"/>
</dbReference>
<dbReference type="PROSITE" id="PS50113">
    <property type="entry name" value="PAC"/>
    <property type="match status" value="1"/>
</dbReference>
<evidence type="ECO:0000256" key="3">
    <source>
        <dbReference type="SAM" id="Coils"/>
    </source>
</evidence>
<dbReference type="SMART" id="SM00283">
    <property type="entry name" value="MA"/>
    <property type="match status" value="1"/>
</dbReference>
<dbReference type="RefSeq" id="WP_239576072.1">
    <property type="nucleotide sequence ID" value="NZ_JAFBFD010000009.1"/>
</dbReference>
<comment type="caution">
    <text evidence="6">The sequence shown here is derived from an EMBL/GenBank/DDBJ whole genome shotgun (WGS) entry which is preliminary data.</text>
</comment>
<name>A0ABV9MSN8_9ENTE</name>
<dbReference type="SUPFAM" id="SSF55785">
    <property type="entry name" value="PYP-like sensor domain (PAS domain)"/>
    <property type="match status" value="1"/>
</dbReference>
<keyword evidence="3" id="KW-0175">Coiled coil</keyword>
<dbReference type="EMBL" id="JBHSGS010000026">
    <property type="protein sequence ID" value="MFC4719016.1"/>
    <property type="molecule type" value="Genomic_DNA"/>
</dbReference>
<dbReference type="CDD" id="cd00130">
    <property type="entry name" value="PAS"/>
    <property type="match status" value="1"/>
</dbReference>
<evidence type="ECO:0000259" key="4">
    <source>
        <dbReference type="PROSITE" id="PS50111"/>
    </source>
</evidence>
<dbReference type="Pfam" id="PF00015">
    <property type="entry name" value="MCPsignal"/>
    <property type="match status" value="1"/>
</dbReference>
<evidence type="ECO:0000313" key="7">
    <source>
        <dbReference type="Proteomes" id="UP001595969"/>
    </source>
</evidence>
<dbReference type="InterPro" id="IPR013656">
    <property type="entry name" value="PAS_4"/>
</dbReference>
<dbReference type="Gene3D" id="6.10.250.3200">
    <property type="match status" value="1"/>
</dbReference>
<dbReference type="Gene3D" id="3.30.450.20">
    <property type="entry name" value="PAS domain"/>
    <property type="match status" value="1"/>
</dbReference>
<keyword evidence="7" id="KW-1185">Reference proteome</keyword>
<dbReference type="SUPFAM" id="SSF58104">
    <property type="entry name" value="Methyl-accepting chemotaxis protein (MCP) signaling domain"/>
    <property type="match status" value="1"/>
</dbReference>
<keyword evidence="1 2" id="KW-0807">Transducer</keyword>
<dbReference type="InterPro" id="IPR035965">
    <property type="entry name" value="PAS-like_dom_sf"/>
</dbReference>
<dbReference type="Proteomes" id="UP001595969">
    <property type="component" value="Unassembled WGS sequence"/>
</dbReference>
<feature type="coiled-coil region" evidence="3">
    <location>
        <begin position="207"/>
        <end position="266"/>
    </location>
</feature>
<accession>A0ABV9MSN8</accession>
<feature type="domain" description="PAC" evidence="5">
    <location>
        <begin position="80"/>
        <end position="134"/>
    </location>
</feature>
<reference evidence="7" key="1">
    <citation type="journal article" date="2019" name="Int. J. Syst. Evol. Microbiol.">
        <title>The Global Catalogue of Microorganisms (GCM) 10K type strain sequencing project: providing services to taxonomists for standard genome sequencing and annotation.</title>
        <authorList>
            <consortium name="The Broad Institute Genomics Platform"/>
            <consortium name="The Broad Institute Genome Sequencing Center for Infectious Disease"/>
            <person name="Wu L."/>
            <person name="Ma J."/>
        </authorList>
    </citation>
    <scope>NUCLEOTIDE SEQUENCE [LARGE SCALE GENOMIC DNA]</scope>
    <source>
        <strain evidence="7">CGMCC 1.19032</strain>
    </source>
</reference>
<dbReference type="InterPro" id="IPR000700">
    <property type="entry name" value="PAS-assoc_C"/>
</dbReference>
<dbReference type="SMART" id="SM00086">
    <property type="entry name" value="PAC"/>
    <property type="match status" value="1"/>
</dbReference>
<evidence type="ECO:0000256" key="2">
    <source>
        <dbReference type="PROSITE-ProRule" id="PRU00284"/>
    </source>
</evidence>
<gene>
    <name evidence="6" type="ORF">ACFO5I_04650</name>
</gene>
<evidence type="ECO:0000259" key="5">
    <source>
        <dbReference type="PROSITE" id="PS50113"/>
    </source>
</evidence>
<dbReference type="NCBIfam" id="TIGR00229">
    <property type="entry name" value="sensory_box"/>
    <property type="match status" value="1"/>
</dbReference>
<protein>
    <submittedName>
        <fullName evidence="6">Methyl-accepting chemotaxis protein</fullName>
    </submittedName>
</protein>
<dbReference type="PANTHER" id="PTHR32089:SF112">
    <property type="entry name" value="LYSOZYME-LIKE PROTEIN-RELATED"/>
    <property type="match status" value="1"/>
</dbReference>
<organism evidence="6 7">
    <name type="scientific">Enterococcus lemanii</name>
    <dbReference type="NCBI Taxonomy" id="1159752"/>
    <lineage>
        <taxon>Bacteria</taxon>
        <taxon>Bacillati</taxon>
        <taxon>Bacillota</taxon>
        <taxon>Bacilli</taxon>
        <taxon>Lactobacillales</taxon>
        <taxon>Enterococcaceae</taxon>
        <taxon>Enterococcus</taxon>
    </lineage>
</organism>
<evidence type="ECO:0000256" key="1">
    <source>
        <dbReference type="ARBA" id="ARBA00023224"/>
    </source>
</evidence>
<feature type="domain" description="Methyl-accepting transducer" evidence="4">
    <location>
        <begin position="157"/>
        <end position="268"/>
    </location>
</feature>